<accession>A0A6V7VAE9</accession>
<sequence>MGRQILDKKDFSFENFQNSNLMIHNKICSKSTTYYPYYYSTTIPTAINKFKKIPSANYHIFFCYFYCQSAVIPQFSIY</sequence>
<evidence type="ECO:0000313" key="2">
    <source>
        <dbReference type="Proteomes" id="UP000580250"/>
    </source>
</evidence>
<protein>
    <submittedName>
        <fullName evidence="1">Uncharacterized protein</fullName>
    </submittedName>
</protein>
<comment type="caution">
    <text evidence="1">The sequence shown here is derived from an EMBL/GenBank/DDBJ whole genome shotgun (WGS) entry which is preliminary data.</text>
</comment>
<proteinExistence type="predicted"/>
<name>A0A6V7VAE9_MELEN</name>
<gene>
    <name evidence="1" type="ORF">MENT_LOCUS23446</name>
</gene>
<reference evidence="1 2" key="1">
    <citation type="submission" date="2020-08" db="EMBL/GenBank/DDBJ databases">
        <authorList>
            <person name="Koutsovoulos G."/>
            <person name="Danchin GJ E."/>
        </authorList>
    </citation>
    <scope>NUCLEOTIDE SEQUENCE [LARGE SCALE GENOMIC DNA]</scope>
</reference>
<organism evidence="1 2">
    <name type="scientific">Meloidogyne enterolobii</name>
    <name type="common">Root-knot nematode worm</name>
    <name type="synonym">Meloidogyne mayaguensis</name>
    <dbReference type="NCBI Taxonomy" id="390850"/>
    <lineage>
        <taxon>Eukaryota</taxon>
        <taxon>Metazoa</taxon>
        <taxon>Ecdysozoa</taxon>
        <taxon>Nematoda</taxon>
        <taxon>Chromadorea</taxon>
        <taxon>Rhabditida</taxon>
        <taxon>Tylenchina</taxon>
        <taxon>Tylenchomorpha</taxon>
        <taxon>Tylenchoidea</taxon>
        <taxon>Meloidogynidae</taxon>
        <taxon>Meloidogyninae</taxon>
        <taxon>Meloidogyne</taxon>
    </lineage>
</organism>
<dbReference type="AlphaFoldDB" id="A0A6V7VAE9"/>
<evidence type="ECO:0000313" key="1">
    <source>
        <dbReference type="EMBL" id="CAD2171919.1"/>
    </source>
</evidence>
<dbReference type="Proteomes" id="UP000580250">
    <property type="component" value="Unassembled WGS sequence"/>
</dbReference>
<dbReference type="EMBL" id="CAJEWN010000192">
    <property type="protein sequence ID" value="CAD2171919.1"/>
    <property type="molecule type" value="Genomic_DNA"/>
</dbReference>